<proteinExistence type="predicted"/>
<protein>
    <submittedName>
        <fullName evidence="1">Uncharacterized protein</fullName>
    </submittedName>
</protein>
<sequence length="52" mass="6289">MYRIFFMVGKWYAPPTDSSNYRSAKVPLETFVRIPSTCFDLASEIFIYFYRY</sequence>
<reference evidence="1 2" key="1">
    <citation type="submission" date="2024-01" db="EMBL/GenBank/DDBJ databases">
        <title>Genome assemblies of Stephania.</title>
        <authorList>
            <person name="Yang L."/>
        </authorList>
    </citation>
    <scope>NUCLEOTIDE SEQUENCE [LARGE SCALE GENOMIC DNA]</scope>
    <source>
        <strain evidence="1">JXDWG</strain>
        <tissue evidence="1">Leaf</tissue>
    </source>
</reference>
<evidence type="ECO:0000313" key="2">
    <source>
        <dbReference type="Proteomes" id="UP001419268"/>
    </source>
</evidence>
<keyword evidence="2" id="KW-1185">Reference proteome</keyword>
<name>A0AAP0FBJ1_9MAGN</name>
<dbReference type="EMBL" id="JBBNAG010000009">
    <property type="protein sequence ID" value="KAK9104738.1"/>
    <property type="molecule type" value="Genomic_DNA"/>
</dbReference>
<comment type="caution">
    <text evidence="1">The sequence shown here is derived from an EMBL/GenBank/DDBJ whole genome shotgun (WGS) entry which is preliminary data.</text>
</comment>
<evidence type="ECO:0000313" key="1">
    <source>
        <dbReference type="EMBL" id="KAK9104738.1"/>
    </source>
</evidence>
<dbReference type="Proteomes" id="UP001419268">
    <property type="component" value="Unassembled WGS sequence"/>
</dbReference>
<dbReference type="AlphaFoldDB" id="A0AAP0FBJ1"/>
<organism evidence="1 2">
    <name type="scientific">Stephania cephalantha</name>
    <dbReference type="NCBI Taxonomy" id="152367"/>
    <lineage>
        <taxon>Eukaryota</taxon>
        <taxon>Viridiplantae</taxon>
        <taxon>Streptophyta</taxon>
        <taxon>Embryophyta</taxon>
        <taxon>Tracheophyta</taxon>
        <taxon>Spermatophyta</taxon>
        <taxon>Magnoliopsida</taxon>
        <taxon>Ranunculales</taxon>
        <taxon>Menispermaceae</taxon>
        <taxon>Menispermoideae</taxon>
        <taxon>Cissampelideae</taxon>
        <taxon>Stephania</taxon>
    </lineage>
</organism>
<gene>
    <name evidence="1" type="ORF">Scep_021582</name>
</gene>
<accession>A0AAP0FBJ1</accession>